<keyword evidence="3" id="KW-1185">Reference proteome</keyword>
<feature type="compositionally biased region" description="Low complexity" evidence="1">
    <location>
        <begin position="433"/>
        <end position="451"/>
    </location>
</feature>
<feature type="region of interest" description="Disordered" evidence="1">
    <location>
        <begin position="40"/>
        <end position="59"/>
    </location>
</feature>
<evidence type="ECO:0000313" key="3">
    <source>
        <dbReference type="Proteomes" id="UP000250043"/>
    </source>
</evidence>
<evidence type="ECO:0000256" key="1">
    <source>
        <dbReference type="SAM" id="MobiDB-lite"/>
    </source>
</evidence>
<dbReference type="AlphaFoldDB" id="A0A8E2DR95"/>
<organism evidence="2 3">
    <name type="scientific">Obba rivulosa</name>
    <dbReference type="NCBI Taxonomy" id="1052685"/>
    <lineage>
        <taxon>Eukaryota</taxon>
        <taxon>Fungi</taxon>
        <taxon>Dikarya</taxon>
        <taxon>Basidiomycota</taxon>
        <taxon>Agaricomycotina</taxon>
        <taxon>Agaricomycetes</taxon>
        <taxon>Polyporales</taxon>
        <taxon>Gelatoporiaceae</taxon>
        <taxon>Obba</taxon>
    </lineage>
</organism>
<dbReference type="OrthoDB" id="3254377at2759"/>
<feature type="compositionally biased region" description="Low complexity" evidence="1">
    <location>
        <begin position="397"/>
        <end position="414"/>
    </location>
</feature>
<sequence length="726" mass="77219">MDMFGATETGARNGGPNRDQQARQPASAARRSICSRLTRRCYAPSQGAPGPALTRPRRAARYTTSYVAAMASFSPPRSPRRGTHRKRISALRLSSDTVPTLPAYTSPPWNRPFDLPDDTSDLPPDYPDSAEEADADTDSEDHHSALLPPLPQLPVSPRRSHRSNSQLSRSRRRPSTSSDIYLDSLLERSVHALELSNALLQSSMSTQTSLSTLLASDTSADRSLEEQAQQLSSRIQDSSDMQHTWADDLEEITRHLGDLVTNGDEEHREDTCDNAPSISSVSMSLPTSGLSEHMQRTHRRRPSLDLRHSHSQLQLSEHERDRFVAPPPRALTLYLDSDADPASVLLPSTLGVRPQAQSPPTPLPTFALDFSRESASSQPGEPPPDSSPGRRAADVLASVAARSPPSRSSSASSSTIRRVRMSKIPSPLNLGQSPDLRSRSLTPRRLSGSSPVHGLRPMTPPVEELSASSSSSASSALHVDRTLSSLRSILSKQPSTPPSASTSTSRAASIPRPSRLAPPVVAPTAGTSNATASVSRLFTKARHHTSARAPSPPRSALKNRSAPPTPAQLSPSPSMSGLNPNHGLGFGLGLGILGMRLGRDRAGSEGAQSPASSASASGRSTPKRISFAELPESHTGSSGSRDKGKGRLRGKSKRKGKGKDGRNGENDGEEPGWWTGWLLGAAGTGSGSGLSVGVAVGRDERAVRPLGSTWAARPGFGYGGLEEWGA</sequence>
<feature type="compositionally biased region" description="Polar residues" evidence="1">
    <location>
        <begin position="482"/>
        <end position="493"/>
    </location>
</feature>
<feature type="compositionally biased region" description="Low complexity" evidence="1">
    <location>
        <begin position="18"/>
        <end position="31"/>
    </location>
</feature>
<feature type="compositionally biased region" description="Polar residues" evidence="1">
    <location>
        <begin position="274"/>
        <end position="290"/>
    </location>
</feature>
<feature type="compositionally biased region" description="Low complexity" evidence="1">
    <location>
        <begin position="604"/>
        <end position="620"/>
    </location>
</feature>
<feature type="region of interest" description="Disordered" evidence="1">
    <location>
        <begin position="71"/>
        <end position="176"/>
    </location>
</feature>
<feature type="region of interest" description="Disordered" evidence="1">
    <location>
        <begin position="540"/>
        <end position="580"/>
    </location>
</feature>
<feature type="region of interest" description="Disordered" evidence="1">
    <location>
        <begin position="263"/>
        <end position="324"/>
    </location>
</feature>
<feature type="region of interest" description="Disordered" evidence="1">
    <location>
        <begin position="1"/>
        <end position="31"/>
    </location>
</feature>
<evidence type="ECO:0000313" key="2">
    <source>
        <dbReference type="EMBL" id="OCH94293.1"/>
    </source>
</evidence>
<dbReference type="EMBL" id="KV722345">
    <property type="protein sequence ID" value="OCH94293.1"/>
    <property type="molecule type" value="Genomic_DNA"/>
</dbReference>
<feature type="compositionally biased region" description="Acidic residues" evidence="1">
    <location>
        <begin position="128"/>
        <end position="139"/>
    </location>
</feature>
<feature type="compositionally biased region" description="Polar residues" evidence="1">
    <location>
        <begin position="567"/>
        <end position="576"/>
    </location>
</feature>
<feature type="compositionally biased region" description="Low complexity" evidence="1">
    <location>
        <begin position="498"/>
        <end position="509"/>
    </location>
</feature>
<gene>
    <name evidence="2" type="ORF">OBBRIDRAFT_163957</name>
</gene>
<dbReference type="Proteomes" id="UP000250043">
    <property type="component" value="Unassembled WGS sequence"/>
</dbReference>
<reference evidence="2 3" key="1">
    <citation type="submission" date="2016-07" db="EMBL/GenBank/DDBJ databases">
        <title>Draft genome of the white-rot fungus Obba rivulosa 3A-2.</title>
        <authorList>
            <consortium name="DOE Joint Genome Institute"/>
            <person name="Miettinen O."/>
            <person name="Riley R."/>
            <person name="Acob R."/>
            <person name="Barry K."/>
            <person name="Cullen D."/>
            <person name="De Vries R."/>
            <person name="Hainaut M."/>
            <person name="Hatakka A."/>
            <person name="Henrissat B."/>
            <person name="Hilden K."/>
            <person name="Kuo R."/>
            <person name="Labutti K."/>
            <person name="Lipzen A."/>
            <person name="Makela M.R."/>
            <person name="Sandor L."/>
            <person name="Spatafora J.W."/>
            <person name="Grigoriev I.V."/>
            <person name="Hibbett D.S."/>
        </authorList>
    </citation>
    <scope>NUCLEOTIDE SEQUENCE [LARGE SCALE GENOMIC DNA]</scope>
    <source>
        <strain evidence="2 3">3A-2</strain>
    </source>
</reference>
<proteinExistence type="predicted"/>
<feature type="compositionally biased region" description="Basic residues" evidence="1">
    <location>
        <begin position="646"/>
        <end position="657"/>
    </location>
</feature>
<protein>
    <submittedName>
        <fullName evidence="2">Uncharacterized protein</fullName>
    </submittedName>
</protein>
<accession>A0A8E2DR95</accession>
<name>A0A8E2DR95_9APHY</name>
<feature type="region of interest" description="Disordered" evidence="1">
    <location>
        <begin position="600"/>
        <end position="678"/>
    </location>
</feature>
<feature type="compositionally biased region" description="Basic residues" evidence="1">
    <location>
        <begin position="78"/>
        <end position="89"/>
    </location>
</feature>
<feature type="region of interest" description="Disordered" evidence="1">
    <location>
        <begin position="372"/>
        <end position="528"/>
    </location>
</feature>
<feature type="compositionally biased region" description="Low complexity" evidence="1">
    <location>
        <begin position="466"/>
        <end position="476"/>
    </location>
</feature>